<dbReference type="EMBL" id="JBBNFW010000186">
    <property type="protein sequence ID" value="MEQ2414210.1"/>
    <property type="molecule type" value="Genomic_DNA"/>
</dbReference>
<proteinExistence type="predicted"/>
<feature type="transmembrane region" description="Helical" evidence="1">
    <location>
        <begin position="262"/>
        <end position="280"/>
    </location>
</feature>
<sequence length="360" mass="40048">MMKDVCLACIGFILQTMIFLAAGRLVFRVLKLKEDISLQLILGYLAYFAVFEILFTPMTLLWVPLSTAAGIWAVIMAVAVLGAFLCIRRHRHMDGTPGQTVRVKAEAVWKQHSVMLLLLAAVIFLQCLIVIFYEDITVDAAYYVGTVSTSVYTNTLGRFDPFRGGILQNFQARYVLSAYPMNNAVWCRLFGIHPIVQAKIVMSCENVIIANLVIYQIGKRLFGKNRKKADLMVLFVCVLQLFCGTIYTAGTFFFTRSYEGKAILANIVFPVVLMCALWLYEEKEDRRVWAVLFITAVSALGFSGSAIILPAAVLAGMVPVMRMKRKLSGLPYCILCMVPSVLYAGVYFACKLGLLSLAAS</sequence>
<dbReference type="InterPro" id="IPR045723">
    <property type="entry name" value="DUF6077"/>
</dbReference>
<feature type="transmembrane region" description="Helical" evidence="1">
    <location>
        <begin position="231"/>
        <end position="255"/>
    </location>
</feature>
<dbReference type="Pfam" id="PF19554">
    <property type="entry name" value="DUF6077"/>
    <property type="match status" value="1"/>
</dbReference>
<name>A0ABV1CPA4_9FIRM</name>
<organism evidence="2 3">
    <name type="scientific">Blautia acetigignens</name>
    <dbReference type="NCBI Taxonomy" id="2981783"/>
    <lineage>
        <taxon>Bacteria</taxon>
        <taxon>Bacillati</taxon>
        <taxon>Bacillota</taxon>
        <taxon>Clostridia</taxon>
        <taxon>Lachnospirales</taxon>
        <taxon>Lachnospiraceae</taxon>
        <taxon>Blautia</taxon>
    </lineage>
</organism>
<keyword evidence="3" id="KW-1185">Reference proteome</keyword>
<feature type="transmembrane region" description="Helical" evidence="1">
    <location>
        <begin position="292"/>
        <end position="318"/>
    </location>
</feature>
<comment type="caution">
    <text evidence="2">The sequence shown here is derived from an EMBL/GenBank/DDBJ whole genome shotgun (WGS) entry which is preliminary data.</text>
</comment>
<feature type="transmembrane region" description="Helical" evidence="1">
    <location>
        <begin position="114"/>
        <end position="133"/>
    </location>
</feature>
<keyword evidence="1" id="KW-1133">Transmembrane helix</keyword>
<evidence type="ECO:0000313" key="3">
    <source>
        <dbReference type="Proteomes" id="UP001470752"/>
    </source>
</evidence>
<evidence type="ECO:0000256" key="1">
    <source>
        <dbReference type="SAM" id="Phobius"/>
    </source>
</evidence>
<accession>A0ABV1CPA4</accession>
<reference evidence="2 3" key="1">
    <citation type="submission" date="2024-04" db="EMBL/GenBank/DDBJ databases">
        <title>Human intestinal bacterial collection.</title>
        <authorList>
            <person name="Pauvert C."/>
            <person name="Hitch T.C.A."/>
            <person name="Clavel T."/>
        </authorList>
    </citation>
    <scope>NUCLEOTIDE SEQUENCE [LARGE SCALE GENOMIC DNA]</scope>
    <source>
        <strain evidence="2 3">CLA-AA-H161</strain>
    </source>
</reference>
<protein>
    <submittedName>
        <fullName evidence="2">DUF6077 domain-containing protein</fullName>
    </submittedName>
</protein>
<feature type="transmembrane region" description="Helical" evidence="1">
    <location>
        <begin position="330"/>
        <end position="349"/>
    </location>
</feature>
<evidence type="ECO:0000313" key="2">
    <source>
        <dbReference type="EMBL" id="MEQ2414210.1"/>
    </source>
</evidence>
<feature type="transmembrane region" description="Helical" evidence="1">
    <location>
        <begin position="42"/>
        <end position="63"/>
    </location>
</feature>
<keyword evidence="1" id="KW-0812">Transmembrane</keyword>
<gene>
    <name evidence="2" type="ORF">AAAX94_14435</name>
</gene>
<feature type="transmembrane region" description="Helical" evidence="1">
    <location>
        <begin position="69"/>
        <end position="87"/>
    </location>
</feature>
<feature type="transmembrane region" description="Helical" evidence="1">
    <location>
        <begin position="12"/>
        <end position="30"/>
    </location>
</feature>
<dbReference type="Proteomes" id="UP001470752">
    <property type="component" value="Unassembled WGS sequence"/>
</dbReference>
<dbReference type="RefSeq" id="WP_349084336.1">
    <property type="nucleotide sequence ID" value="NZ_JBBNFW010000186.1"/>
</dbReference>
<keyword evidence="1" id="KW-0472">Membrane</keyword>